<dbReference type="Proteomes" id="UP000269198">
    <property type="component" value="Unassembled WGS sequence"/>
</dbReference>
<dbReference type="GO" id="GO:0022857">
    <property type="term" value="F:transmembrane transporter activity"/>
    <property type="evidence" value="ECO:0007669"/>
    <property type="project" value="InterPro"/>
</dbReference>
<evidence type="ECO:0000313" key="11">
    <source>
        <dbReference type="Proteomes" id="UP000269198"/>
    </source>
</evidence>
<comment type="subcellular location">
    <subcellularLocation>
        <location evidence="1">Cell membrane</location>
        <topology evidence="1">Multi-pass membrane protein</topology>
    </subcellularLocation>
</comment>
<evidence type="ECO:0000256" key="2">
    <source>
        <dbReference type="ARBA" id="ARBA00008537"/>
    </source>
</evidence>
<evidence type="ECO:0000256" key="1">
    <source>
        <dbReference type="ARBA" id="ARBA00004651"/>
    </source>
</evidence>
<evidence type="ECO:0000256" key="5">
    <source>
        <dbReference type="ARBA" id="ARBA00022692"/>
    </source>
</evidence>
<accession>A0A3N0EGF1</accession>
<dbReference type="NCBIfam" id="TIGR00711">
    <property type="entry name" value="efflux_EmrB"/>
    <property type="match status" value="1"/>
</dbReference>
<keyword evidence="6 8" id="KW-1133">Transmembrane helix</keyword>
<comment type="caution">
    <text evidence="10">The sequence shown here is derived from an EMBL/GenBank/DDBJ whole genome shotgun (WGS) entry which is preliminary data.</text>
</comment>
<evidence type="ECO:0000256" key="8">
    <source>
        <dbReference type="SAM" id="Phobius"/>
    </source>
</evidence>
<sequence length="460" mass="47059">MPTEFRDSDRLDPSLLRLAAVLMVGGLASLLATTIVGVALDDARVALGASTAQIQWVATAYLLTLAVVVPTMPWALGRLGAGPLWRLSLLVFAVASLLCGAAWSATSLVVFRVLQGVGGGLILPLLQTILATAAGPRRLGRVMALVAVPGQLAPLAGPLLGGLLIDGPGWRWVFWISVPLSVAALALSWRGIPARVPAEPRPLDVLGLLLLCPGVAMLLYGCAQITASAWAPPAWAPIAVGAALLGAYVVRTRRSGRAMLELRLFATPSFALAAGLMAVAGASIFGPMTLLPLFYQQVRGATGVETGLLLAPLALATMAALPLSGRLTDRIGPRPVLLAGTAVAALATLPYVLVPKADDLGLGAALFVRGAGLAFATVPITVAAYDRLAPTDIPGATTLLSVVQRVGGSFGTAVLLSVVDRQLATGDSSLQAYGFAFGCTLVLSLVALVPAALLPRRAGG</sequence>
<feature type="transmembrane region" description="Helical" evidence="8">
    <location>
        <begin position="233"/>
        <end position="250"/>
    </location>
</feature>
<dbReference type="RefSeq" id="WP_123199773.1">
    <property type="nucleotide sequence ID" value="NZ_RJMB01000002.1"/>
</dbReference>
<gene>
    <name evidence="10" type="ORF">EFW17_03530</name>
</gene>
<feature type="transmembrane region" description="Helical" evidence="8">
    <location>
        <begin position="262"/>
        <end position="286"/>
    </location>
</feature>
<feature type="domain" description="Major facilitator superfamily (MFS) profile" evidence="9">
    <location>
        <begin position="18"/>
        <end position="459"/>
    </location>
</feature>
<dbReference type="InterPro" id="IPR004638">
    <property type="entry name" value="EmrB-like"/>
</dbReference>
<keyword evidence="5 8" id="KW-0812">Transmembrane</keyword>
<dbReference type="SUPFAM" id="SSF103473">
    <property type="entry name" value="MFS general substrate transporter"/>
    <property type="match status" value="1"/>
</dbReference>
<reference evidence="10 11" key="1">
    <citation type="submission" date="2018-11" db="EMBL/GenBank/DDBJ databases">
        <title>The genome draft of YIM 96095.</title>
        <authorList>
            <person name="Tang S.-K."/>
            <person name="Chunyu W.-X."/>
            <person name="Feng Y.-Z."/>
        </authorList>
    </citation>
    <scope>NUCLEOTIDE SEQUENCE [LARGE SCALE GENOMIC DNA]</scope>
    <source>
        <strain evidence="10 11">YIM 96095</strain>
    </source>
</reference>
<feature type="transmembrane region" description="Helical" evidence="8">
    <location>
        <begin position="84"/>
        <end position="103"/>
    </location>
</feature>
<organism evidence="10 11">
    <name type="scientific">Halostreptopolyspora alba</name>
    <dbReference type="NCBI Taxonomy" id="2487137"/>
    <lineage>
        <taxon>Bacteria</taxon>
        <taxon>Bacillati</taxon>
        <taxon>Actinomycetota</taxon>
        <taxon>Actinomycetes</taxon>
        <taxon>Streptosporangiales</taxon>
        <taxon>Nocardiopsidaceae</taxon>
        <taxon>Halostreptopolyspora</taxon>
    </lineage>
</organism>
<dbReference type="PROSITE" id="PS50850">
    <property type="entry name" value="MFS"/>
    <property type="match status" value="1"/>
</dbReference>
<feature type="transmembrane region" description="Helical" evidence="8">
    <location>
        <begin position="109"/>
        <end position="130"/>
    </location>
</feature>
<feature type="transmembrane region" description="Helical" evidence="8">
    <location>
        <begin position="142"/>
        <end position="160"/>
    </location>
</feature>
<evidence type="ECO:0000259" key="9">
    <source>
        <dbReference type="PROSITE" id="PS50850"/>
    </source>
</evidence>
<feature type="transmembrane region" description="Helical" evidence="8">
    <location>
        <begin position="397"/>
        <end position="419"/>
    </location>
</feature>
<proteinExistence type="inferred from homology"/>
<evidence type="ECO:0000256" key="4">
    <source>
        <dbReference type="ARBA" id="ARBA00022475"/>
    </source>
</evidence>
<keyword evidence="4" id="KW-1003">Cell membrane</keyword>
<feature type="transmembrane region" description="Helical" evidence="8">
    <location>
        <begin position="360"/>
        <end position="385"/>
    </location>
</feature>
<evidence type="ECO:0000256" key="6">
    <source>
        <dbReference type="ARBA" id="ARBA00022989"/>
    </source>
</evidence>
<dbReference type="EMBL" id="RJMB01000002">
    <property type="protein sequence ID" value="RNL86945.1"/>
    <property type="molecule type" value="Genomic_DNA"/>
</dbReference>
<dbReference type="InterPro" id="IPR020846">
    <property type="entry name" value="MFS_dom"/>
</dbReference>
<dbReference type="GO" id="GO:0005886">
    <property type="term" value="C:plasma membrane"/>
    <property type="evidence" value="ECO:0007669"/>
    <property type="project" value="UniProtKB-SubCell"/>
</dbReference>
<evidence type="ECO:0000256" key="7">
    <source>
        <dbReference type="ARBA" id="ARBA00023136"/>
    </source>
</evidence>
<dbReference type="Gene3D" id="1.20.1250.20">
    <property type="entry name" value="MFS general substrate transporter like domains"/>
    <property type="match status" value="2"/>
</dbReference>
<evidence type="ECO:0000313" key="10">
    <source>
        <dbReference type="EMBL" id="RNL86945.1"/>
    </source>
</evidence>
<feature type="transmembrane region" description="Helical" evidence="8">
    <location>
        <begin position="52"/>
        <end position="72"/>
    </location>
</feature>
<keyword evidence="7 8" id="KW-0472">Membrane</keyword>
<dbReference type="PANTHER" id="PTHR42718">
    <property type="entry name" value="MAJOR FACILITATOR SUPERFAMILY MULTIDRUG TRANSPORTER MFSC"/>
    <property type="match status" value="1"/>
</dbReference>
<feature type="transmembrane region" description="Helical" evidence="8">
    <location>
        <begin position="172"/>
        <end position="193"/>
    </location>
</feature>
<name>A0A3N0EGF1_9ACTN</name>
<protein>
    <submittedName>
        <fullName evidence="10">DHA2 family efflux MFS transporter permease subunit</fullName>
    </submittedName>
</protein>
<dbReference type="AlphaFoldDB" id="A0A3N0EGF1"/>
<dbReference type="InterPro" id="IPR011701">
    <property type="entry name" value="MFS"/>
</dbReference>
<feature type="transmembrane region" description="Helical" evidence="8">
    <location>
        <begin position="205"/>
        <end position="227"/>
    </location>
</feature>
<evidence type="ECO:0000256" key="3">
    <source>
        <dbReference type="ARBA" id="ARBA00022448"/>
    </source>
</evidence>
<feature type="transmembrane region" description="Helical" evidence="8">
    <location>
        <begin position="431"/>
        <end position="454"/>
    </location>
</feature>
<dbReference type="PANTHER" id="PTHR42718:SF9">
    <property type="entry name" value="MAJOR FACILITATOR SUPERFAMILY MULTIDRUG TRANSPORTER MFSC"/>
    <property type="match status" value="1"/>
</dbReference>
<dbReference type="OrthoDB" id="9812221at2"/>
<keyword evidence="3" id="KW-0813">Transport</keyword>
<keyword evidence="11" id="KW-1185">Reference proteome</keyword>
<feature type="transmembrane region" description="Helical" evidence="8">
    <location>
        <begin position="15"/>
        <end position="40"/>
    </location>
</feature>
<dbReference type="Pfam" id="PF07690">
    <property type="entry name" value="MFS_1"/>
    <property type="match status" value="1"/>
</dbReference>
<comment type="similarity">
    <text evidence="2">Belongs to the major facilitator superfamily. EmrB family.</text>
</comment>
<dbReference type="InterPro" id="IPR036259">
    <property type="entry name" value="MFS_trans_sf"/>
</dbReference>
<feature type="transmembrane region" description="Helical" evidence="8">
    <location>
        <begin position="336"/>
        <end position="354"/>
    </location>
</feature>